<reference evidence="6" key="1">
    <citation type="submission" date="2016-10" db="EMBL/GenBank/DDBJ databases">
        <authorList>
            <person name="Varghese N."/>
        </authorList>
    </citation>
    <scope>NUCLEOTIDE SEQUENCE [LARGE SCALE GENOMIC DNA]</scope>
    <source>
        <strain evidence="6">KPR-7A</strain>
    </source>
</reference>
<dbReference type="InterPro" id="IPR036390">
    <property type="entry name" value="WH_DNA-bd_sf"/>
</dbReference>
<keyword evidence="3" id="KW-0804">Transcription</keyword>
<evidence type="ECO:0000313" key="6">
    <source>
        <dbReference type="Proteomes" id="UP000183507"/>
    </source>
</evidence>
<protein>
    <submittedName>
        <fullName evidence="5">Transcriptional regulator, ArsR family</fullName>
    </submittedName>
</protein>
<proteinExistence type="predicted"/>
<evidence type="ECO:0000256" key="3">
    <source>
        <dbReference type="ARBA" id="ARBA00023163"/>
    </source>
</evidence>
<dbReference type="PANTHER" id="PTHR33154">
    <property type="entry name" value="TRANSCRIPTIONAL REGULATOR, ARSR FAMILY"/>
    <property type="match status" value="1"/>
</dbReference>
<keyword evidence="2" id="KW-0238">DNA-binding</keyword>
<sequence length="125" mass="14735">MPSSLKITKTYLQIYKSRYNILMEPLLIYKALSNETRCQILSWLKNPENHFDEKPYLEQDLNFQVGVCVGDIQLKTGLAQSVISSYLLTMKKAGLLESDRIGKWTYYRRNEKTIREFSEYVQNEL</sequence>
<evidence type="ECO:0000313" key="5">
    <source>
        <dbReference type="EMBL" id="SDE47232.1"/>
    </source>
</evidence>
<dbReference type="AlphaFoldDB" id="A0A1G7D6P7"/>
<dbReference type="EMBL" id="FMZR01000023">
    <property type="protein sequence ID" value="SDE47232.1"/>
    <property type="molecule type" value="Genomic_DNA"/>
</dbReference>
<gene>
    <name evidence="5" type="ORF">SAMN04487767_1238</name>
</gene>
<dbReference type="InterPro" id="IPR001845">
    <property type="entry name" value="HTH_ArsR_DNA-bd_dom"/>
</dbReference>
<dbReference type="InterPro" id="IPR036388">
    <property type="entry name" value="WH-like_DNA-bd_sf"/>
</dbReference>
<dbReference type="SMART" id="SM00418">
    <property type="entry name" value="HTH_ARSR"/>
    <property type="match status" value="1"/>
</dbReference>
<dbReference type="PROSITE" id="PS50987">
    <property type="entry name" value="HTH_ARSR_2"/>
    <property type="match status" value="1"/>
</dbReference>
<evidence type="ECO:0000256" key="2">
    <source>
        <dbReference type="ARBA" id="ARBA00023125"/>
    </source>
</evidence>
<feature type="domain" description="HTH arsR-type" evidence="4">
    <location>
        <begin position="17"/>
        <end position="125"/>
    </location>
</feature>
<accession>A0A1G7D6P7</accession>
<dbReference type="InterPro" id="IPR011991">
    <property type="entry name" value="ArsR-like_HTH"/>
</dbReference>
<evidence type="ECO:0000259" key="4">
    <source>
        <dbReference type="PROSITE" id="PS50987"/>
    </source>
</evidence>
<dbReference type="Proteomes" id="UP000183507">
    <property type="component" value="Unassembled WGS sequence"/>
</dbReference>
<evidence type="ECO:0000256" key="1">
    <source>
        <dbReference type="ARBA" id="ARBA00023015"/>
    </source>
</evidence>
<dbReference type="CDD" id="cd00090">
    <property type="entry name" value="HTH_ARSR"/>
    <property type="match status" value="1"/>
</dbReference>
<organism evidence="5 6">
    <name type="scientific">Bacillus wiedmannii</name>
    <dbReference type="NCBI Taxonomy" id="1890302"/>
    <lineage>
        <taxon>Bacteria</taxon>
        <taxon>Bacillati</taxon>
        <taxon>Bacillota</taxon>
        <taxon>Bacilli</taxon>
        <taxon>Bacillales</taxon>
        <taxon>Bacillaceae</taxon>
        <taxon>Bacillus</taxon>
        <taxon>Bacillus cereus group</taxon>
    </lineage>
</organism>
<dbReference type="GO" id="GO:0003700">
    <property type="term" value="F:DNA-binding transcription factor activity"/>
    <property type="evidence" value="ECO:0007669"/>
    <property type="project" value="InterPro"/>
</dbReference>
<dbReference type="PANTHER" id="PTHR33154:SF33">
    <property type="entry name" value="TRANSCRIPTIONAL REPRESSOR SDPR"/>
    <property type="match status" value="1"/>
</dbReference>
<dbReference type="Gene3D" id="1.10.10.10">
    <property type="entry name" value="Winged helix-like DNA-binding domain superfamily/Winged helix DNA-binding domain"/>
    <property type="match status" value="1"/>
</dbReference>
<dbReference type="SUPFAM" id="SSF46785">
    <property type="entry name" value="Winged helix' DNA-binding domain"/>
    <property type="match status" value="1"/>
</dbReference>
<name>A0A1G7D6P7_9BACI</name>
<dbReference type="GO" id="GO:0003677">
    <property type="term" value="F:DNA binding"/>
    <property type="evidence" value="ECO:0007669"/>
    <property type="project" value="UniProtKB-KW"/>
</dbReference>
<keyword evidence="1" id="KW-0805">Transcription regulation</keyword>
<dbReference type="InterPro" id="IPR051081">
    <property type="entry name" value="HTH_MetalResp_TranReg"/>
</dbReference>